<proteinExistence type="predicted"/>
<accession>A0A089NN91</accession>
<reference evidence="1 2" key="1">
    <citation type="journal article" date="2014" name="PLoS ONE">
        <title>Genome Information of Methylobacterium oryzae, a Plant-Probiotic Methylotroph in the Phyllosphere.</title>
        <authorList>
            <person name="Kwak M.J."/>
            <person name="Jeong H."/>
            <person name="Madhaiyan M."/>
            <person name="Lee Y."/>
            <person name="Sa T.M."/>
            <person name="Oh T.K."/>
            <person name="Kim J.F."/>
        </authorList>
    </citation>
    <scope>NUCLEOTIDE SEQUENCE [LARGE SCALE GENOMIC DNA]</scope>
    <source>
        <strain evidence="1 2">CBMB20</strain>
    </source>
</reference>
<name>A0A089NN91_9HYPH</name>
<evidence type="ECO:0000313" key="2">
    <source>
        <dbReference type="Proteomes" id="UP000029492"/>
    </source>
</evidence>
<protein>
    <submittedName>
        <fullName evidence="1">Protein of unassigned function</fullName>
    </submittedName>
</protein>
<dbReference type="KEGG" id="mor:MOC_0235"/>
<keyword evidence="2" id="KW-1185">Reference proteome</keyword>
<sequence length="54" mass="6070">MPAKSVHRVASAIPARRARTPFALHSAFAKVKNSKILSRLKPKQRAKELFCNKI</sequence>
<gene>
    <name evidence="1" type="ORF">MOC_0235</name>
</gene>
<dbReference type="EMBL" id="CP003811">
    <property type="protein sequence ID" value="AIQ87990.1"/>
    <property type="molecule type" value="Genomic_DNA"/>
</dbReference>
<dbReference type="AlphaFoldDB" id="A0A089NN91"/>
<evidence type="ECO:0000313" key="1">
    <source>
        <dbReference type="EMBL" id="AIQ87990.1"/>
    </source>
</evidence>
<organism evidence="1 2">
    <name type="scientific">Methylobacterium oryzae CBMB20</name>
    <dbReference type="NCBI Taxonomy" id="693986"/>
    <lineage>
        <taxon>Bacteria</taxon>
        <taxon>Pseudomonadati</taxon>
        <taxon>Pseudomonadota</taxon>
        <taxon>Alphaproteobacteria</taxon>
        <taxon>Hyphomicrobiales</taxon>
        <taxon>Methylobacteriaceae</taxon>
        <taxon>Methylobacterium</taxon>
    </lineage>
</organism>
<dbReference type="Proteomes" id="UP000029492">
    <property type="component" value="Chromosome"/>
</dbReference>
<dbReference type="HOGENOM" id="CLU_3045236_0_0_5"/>